<keyword evidence="5 7" id="KW-0472">Membrane</keyword>
<dbReference type="GO" id="GO:0005886">
    <property type="term" value="C:plasma membrane"/>
    <property type="evidence" value="ECO:0007669"/>
    <property type="project" value="UniProtKB-SubCell"/>
</dbReference>
<name>D3F6R0_CONWI</name>
<gene>
    <name evidence="10" type="ordered locus">Cwoe_4294</name>
</gene>
<evidence type="ECO:0000256" key="3">
    <source>
        <dbReference type="ARBA" id="ARBA00022692"/>
    </source>
</evidence>
<evidence type="ECO:0000256" key="4">
    <source>
        <dbReference type="ARBA" id="ARBA00022989"/>
    </source>
</evidence>
<feature type="chain" id="PRO_5039088337" description="PDGLE domain-containing protein" evidence="8">
    <location>
        <begin position="25"/>
        <end position="135"/>
    </location>
</feature>
<evidence type="ECO:0000256" key="5">
    <source>
        <dbReference type="ARBA" id="ARBA00023136"/>
    </source>
</evidence>
<dbReference type="HOGENOM" id="CLU_137910_0_1_11"/>
<dbReference type="Pfam" id="PF13190">
    <property type="entry name" value="PDGLE"/>
    <property type="match status" value="1"/>
</dbReference>
<evidence type="ECO:0000256" key="7">
    <source>
        <dbReference type="SAM" id="Phobius"/>
    </source>
</evidence>
<keyword evidence="2" id="KW-1003">Cell membrane</keyword>
<keyword evidence="8" id="KW-0732">Signal</keyword>
<dbReference type="Proteomes" id="UP000008229">
    <property type="component" value="Chromosome"/>
</dbReference>
<accession>D3F6R0</accession>
<comment type="subcellular location">
    <subcellularLocation>
        <location evidence="1">Cell membrane</location>
    </subcellularLocation>
</comment>
<dbReference type="EMBL" id="CP001854">
    <property type="protein sequence ID" value="ADB52708.1"/>
    <property type="molecule type" value="Genomic_DNA"/>
</dbReference>
<dbReference type="KEGG" id="cwo:Cwoe_4294"/>
<dbReference type="RefSeq" id="WP_012935759.1">
    <property type="nucleotide sequence ID" value="NC_013739.1"/>
</dbReference>
<evidence type="ECO:0000256" key="1">
    <source>
        <dbReference type="ARBA" id="ARBA00004236"/>
    </source>
</evidence>
<evidence type="ECO:0000256" key="8">
    <source>
        <dbReference type="SAM" id="SignalP"/>
    </source>
</evidence>
<feature type="transmembrane region" description="Helical" evidence="7">
    <location>
        <begin position="73"/>
        <end position="97"/>
    </location>
</feature>
<feature type="compositionally biased region" description="Low complexity" evidence="6">
    <location>
        <begin position="119"/>
        <end position="128"/>
    </location>
</feature>
<evidence type="ECO:0000313" key="11">
    <source>
        <dbReference type="Proteomes" id="UP000008229"/>
    </source>
</evidence>
<protein>
    <recommendedName>
        <fullName evidence="9">PDGLE domain-containing protein</fullName>
    </recommendedName>
</protein>
<dbReference type="InterPro" id="IPR025937">
    <property type="entry name" value="PDGLE_dom"/>
</dbReference>
<feature type="region of interest" description="Disordered" evidence="6">
    <location>
        <begin position="102"/>
        <end position="135"/>
    </location>
</feature>
<keyword evidence="11" id="KW-1185">Reference proteome</keyword>
<organism evidence="10 11">
    <name type="scientific">Conexibacter woesei (strain DSM 14684 / CCUG 47730 / CIP 108061 / JCM 11494 / NBRC 100937 / ID131577)</name>
    <dbReference type="NCBI Taxonomy" id="469383"/>
    <lineage>
        <taxon>Bacteria</taxon>
        <taxon>Bacillati</taxon>
        <taxon>Actinomycetota</taxon>
        <taxon>Thermoleophilia</taxon>
        <taxon>Solirubrobacterales</taxon>
        <taxon>Conexibacteraceae</taxon>
        <taxon>Conexibacter</taxon>
    </lineage>
</organism>
<dbReference type="AlphaFoldDB" id="D3F6R0"/>
<keyword evidence="3 7" id="KW-0812">Transmembrane</keyword>
<keyword evidence="4 7" id="KW-1133">Transmembrane helix</keyword>
<dbReference type="STRING" id="469383.Cwoe_4294"/>
<evidence type="ECO:0000313" key="10">
    <source>
        <dbReference type="EMBL" id="ADB52708.1"/>
    </source>
</evidence>
<sequence precursor="true">MPARISMKAFVAVAVALAVGLAFAVSPYASSHPDGLERVAADKGFAEQGRLHRIQHDAPVPDYAFPGIDNPRLATAVAGFAGTLTVFALAYGIGFVLRRRATGPPSAARPGGAAGGGSPAASPLAGGPPAAPPAA</sequence>
<proteinExistence type="predicted"/>
<reference evidence="10 11" key="1">
    <citation type="journal article" date="2010" name="Stand. Genomic Sci.">
        <title>Complete genome sequence of Conexibacter woesei type strain (ID131577).</title>
        <authorList>
            <person name="Pukall R."/>
            <person name="Lapidus A."/>
            <person name="Glavina Del Rio T."/>
            <person name="Copeland A."/>
            <person name="Tice H."/>
            <person name="Cheng J.-F."/>
            <person name="Lucas S."/>
            <person name="Chen F."/>
            <person name="Nolan M."/>
            <person name="Bruce D."/>
            <person name="Goodwin L."/>
            <person name="Pitluck S."/>
            <person name="Mavromatis K."/>
            <person name="Ivanova N."/>
            <person name="Ovchinnikova G."/>
            <person name="Pati A."/>
            <person name="Chen A."/>
            <person name="Palaniappan K."/>
            <person name="Land M."/>
            <person name="Hauser L."/>
            <person name="Chang Y.-J."/>
            <person name="Jeffries C.D."/>
            <person name="Chain P."/>
            <person name="Meincke L."/>
            <person name="Sims D."/>
            <person name="Brettin T."/>
            <person name="Detter J.C."/>
            <person name="Rohde M."/>
            <person name="Goeker M."/>
            <person name="Bristow J."/>
            <person name="Eisen J.A."/>
            <person name="Markowitz V."/>
            <person name="Kyrpides N.C."/>
            <person name="Klenk H.-P."/>
            <person name="Hugenholtz P."/>
        </authorList>
    </citation>
    <scope>NUCLEOTIDE SEQUENCE [LARGE SCALE GENOMIC DNA]</scope>
    <source>
        <strain evidence="11">DSM 14684 / CIP 108061 / JCM 11494 / NBRC 100937 / ID131577</strain>
    </source>
</reference>
<evidence type="ECO:0000256" key="6">
    <source>
        <dbReference type="SAM" id="MobiDB-lite"/>
    </source>
</evidence>
<feature type="signal peptide" evidence="8">
    <location>
        <begin position="1"/>
        <end position="24"/>
    </location>
</feature>
<evidence type="ECO:0000256" key="2">
    <source>
        <dbReference type="ARBA" id="ARBA00022475"/>
    </source>
</evidence>
<dbReference type="eggNOG" id="COG0310">
    <property type="taxonomic scope" value="Bacteria"/>
</dbReference>
<reference evidence="11" key="2">
    <citation type="submission" date="2010-01" db="EMBL/GenBank/DDBJ databases">
        <title>The complete genome of Conexibacter woesei DSM 14684.</title>
        <authorList>
            <consortium name="US DOE Joint Genome Institute (JGI-PGF)"/>
            <person name="Lucas S."/>
            <person name="Copeland A."/>
            <person name="Lapidus A."/>
            <person name="Glavina del Rio T."/>
            <person name="Dalin E."/>
            <person name="Tice H."/>
            <person name="Bruce D."/>
            <person name="Goodwin L."/>
            <person name="Pitluck S."/>
            <person name="Kyrpides N."/>
            <person name="Mavromatis K."/>
            <person name="Ivanova N."/>
            <person name="Mikhailova N."/>
            <person name="Chertkov O."/>
            <person name="Brettin T."/>
            <person name="Detter J.C."/>
            <person name="Han C."/>
            <person name="Larimer F."/>
            <person name="Land M."/>
            <person name="Hauser L."/>
            <person name="Markowitz V."/>
            <person name="Cheng J.-F."/>
            <person name="Hugenholtz P."/>
            <person name="Woyke T."/>
            <person name="Wu D."/>
            <person name="Pukall R."/>
            <person name="Steenblock K."/>
            <person name="Schneider S."/>
            <person name="Klenk H.-P."/>
            <person name="Eisen J.A."/>
        </authorList>
    </citation>
    <scope>NUCLEOTIDE SEQUENCE [LARGE SCALE GENOMIC DNA]</scope>
    <source>
        <strain evidence="11">DSM 14684 / CIP 108061 / JCM 11494 / NBRC 100937 / ID131577</strain>
    </source>
</reference>
<evidence type="ECO:0000259" key="9">
    <source>
        <dbReference type="Pfam" id="PF13190"/>
    </source>
</evidence>
<feature type="domain" description="PDGLE" evidence="9">
    <location>
        <begin position="9"/>
        <end position="99"/>
    </location>
</feature>
<feature type="compositionally biased region" description="Low complexity" evidence="6">
    <location>
        <begin position="102"/>
        <end position="111"/>
    </location>
</feature>